<protein>
    <submittedName>
        <fullName evidence="1">Uncharacterized protein</fullName>
    </submittedName>
</protein>
<organism evidence="1 2">
    <name type="scientific">Ideonella azotifigens</name>
    <dbReference type="NCBI Taxonomy" id="513160"/>
    <lineage>
        <taxon>Bacteria</taxon>
        <taxon>Pseudomonadati</taxon>
        <taxon>Pseudomonadota</taxon>
        <taxon>Betaproteobacteria</taxon>
        <taxon>Burkholderiales</taxon>
        <taxon>Sphaerotilaceae</taxon>
        <taxon>Ideonella</taxon>
    </lineage>
</organism>
<comment type="caution">
    <text evidence="1">The sequence shown here is derived from an EMBL/GenBank/DDBJ whole genome shotgun (WGS) entry which is preliminary data.</text>
</comment>
<reference evidence="1 2" key="1">
    <citation type="journal article" date="2019" name="Int. J. Syst. Evol. Microbiol.">
        <title>The Global Catalogue of Microorganisms (GCM) 10K type strain sequencing project: providing services to taxonomists for standard genome sequencing and annotation.</title>
        <authorList>
            <consortium name="The Broad Institute Genomics Platform"/>
            <consortium name="The Broad Institute Genome Sequencing Center for Infectious Disease"/>
            <person name="Wu L."/>
            <person name="Ma J."/>
        </authorList>
    </citation>
    <scope>NUCLEOTIDE SEQUENCE [LARGE SCALE GENOMIC DNA]</scope>
    <source>
        <strain evidence="1 2">JCM 15503</strain>
    </source>
</reference>
<sequence>MLLRLFGGRVLQAAFAALMLMGLLAGCGGGRTDPTLNLSVTVDGTAIDGSPLSNSGSTTITLQSGQSLSISSNLTMDVVNSPAGATVSPLTRTGTSWIGTVKSDVATTMTMTLSSSDYPEISRTLTVNVVPTALAVTVQVDGSPVTATPVGAGGTYALTVNSGQLVTVTSNTKANFGPTLTNTRASRIFTNTTTWQAQLVSSASGSSASLTVSPQGDTSRTATVNITVTPTPLTVTDLTANGASLPSVLAGEIRAISIHSGQTLSFSTTVPVTVEQTLGEITKSNSATTSTSWSAKLSGAAAATATLIVRSQADNTVFATLLVTVDPNPVVLTLTLSSGTTTISTATVNQGESPTLAVSSGQTVTIASADGAAISVAESLGNAYKSAVSRSNTNWQATLNSGVATQVVLTVSAKGDSSRFATITLQVAATPLVVSTISVADLPVLTDVPAGQAVTVNMKSNQKLFVQTGTNAVFSAALGGVTQDHLNTTSTTWVSTLASNAPTTVQLLVTSNADSSQVVTINVVLDQLPFAVNLNIDEVAQSPSPIPSGSTQTYAINSGQKVVIGSASGLPMDFSPDLGSATANSLTTSSTLWGAVLTSRTPTTTVLTVTPQGETTPVITLNFNITPTILTLSTVSVNGVAKASNVQSGTTLTLPTTSANSGAGVVLRFNGSIAMSVTQDANAAITLMDTSVESTTYYGKFNTSAATTLVLHAASVADPTKIITINLPITP</sequence>
<evidence type="ECO:0000313" key="1">
    <source>
        <dbReference type="EMBL" id="GAA0768330.1"/>
    </source>
</evidence>
<dbReference type="RefSeq" id="WP_141286380.1">
    <property type="nucleotide sequence ID" value="NZ_BAAAEW010000047.1"/>
</dbReference>
<dbReference type="PROSITE" id="PS51257">
    <property type="entry name" value="PROKAR_LIPOPROTEIN"/>
    <property type="match status" value="1"/>
</dbReference>
<proteinExistence type="predicted"/>
<evidence type="ECO:0000313" key="2">
    <source>
        <dbReference type="Proteomes" id="UP001500279"/>
    </source>
</evidence>
<dbReference type="Proteomes" id="UP001500279">
    <property type="component" value="Unassembled WGS sequence"/>
</dbReference>
<keyword evidence="2" id="KW-1185">Reference proteome</keyword>
<accession>A0ABN1KJG9</accession>
<gene>
    <name evidence="1" type="ORF">GCM10009107_58060</name>
</gene>
<name>A0ABN1KJG9_9BURK</name>
<dbReference type="EMBL" id="BAAAEW010000047">
    <property type="protein sequence ID" value="GAA0768330.1"/>
    <property type="molecule type" value="Genomic_DNA"/>
</dbReference>